<feature type="domain" description="Tyrosine-protein phosphatase" evidence="7">
    <location>
        <begin position="758"/>
        <end position="1019"/>
    </location>
</feature>
<organism evidence="11">
    <name type="scientific">Hydatigena taeniaeformis</name>
    <name type="common">Feline tapeworm</name>
    <name type="synonym">Taenia taeniaeformis</name>
    <dbReference type="NCBI Taxonomy" id="6205"/>
    <lineage>
        <taxon>Eukaryota</taxon>
        <taxon>Metazoa</taxon>
        <taxon>Spiralia</taxon>
        <taxon>Lophotrochozoa</taxon>
        <taxon>Platyhelminthes</taxon>
        <taxon>Cestoda</taxon>
        <taxon>Eucestoda</taxon>
        <taxon>Cyclophyllidea</taxon>
        <taxon>Taeniidae</taxon>
        <taxon>Hydatigera</taxon>
    </lineage>
</organism>
<feature type="compositionally biased region" description="Polar residues" evidence="5">
    <location>
        <begin position="342"/>
        <end position="358"/>
    </location>
</feature>
<dbReference type="Gene3D" id="3.90.190.10">
    <property type="entry name" value="Protein tyrosine phosphatase superfamily"/>
    <property type="match status" value="2"/>
</dbReference>
<protein>
    <recommendedName>
        <fullName evidence="1">protein-tyrosine-phosphatase</fullName>
        <ecNumber evidence="1">3.1.3.48</ecNumber>
    </recommendedName>
</protein>
<keyword evidence="6" id="KW-1133">Transmembrane helix</keyword>
<dbReference type="Proteomes" id="UP000274429">
    <property type="component" value="Unassembled WGS sequence"/>
</dbReference>
<dbReference type="GO" id="GO:0004725">
    <property type="term" value="F:protein tyrosine phosphatase activity"/>
    <property type="evidence" value="ECO:0007669"/>
    <property type="project" value="UniProtKB-EC"/>
</dbReference>
<name>A0A158RDP8_HYDTA</name>
<dbReference type="EMBL" id="UYWX01000226">
    <property type="protein sequence ID" value="VDM17662.1"/>
    <property type="molecule type" value="Genomic_DNA"/>
</dbReference>
<evidence type="ECO:0000256" key="3">
    <source>
        <dbReference type="ARBA" id="ARBA00022912"/>
    </source>
</evidence>
<gene>
    <name evidence="9" type="ORF">TTAC_LOCUS1232</name>
</gene>
<dbReference type="PANTHER" id="PTHR19134:SF531">
    <property type="entry name" value="TYROSINE-PROTEIN PHOSPHATASE LAR"/>
    <property type="match status" value="1"/>
</dbReference>
<dbReference type="SMART" id="SM00404">
    <property type="entry name" value="PTPc_motif"/>
    <property type="match status" value="2"/>
</dbReference>
<evidence type="ECO:0000256" key="4">
    <source>
        <dbReference type="ARBA" id="ARBA00051722"/>
    </source>
</evidence>
<proteinExistence type="predicted"/>
<evidence type="ECO:0000313" key="9">
    <source>
        <dbReference type="EMBL" id="VDM17662.1"/>
    </source>
</evidence>
<keyword evidence="6" id="KW-0472">Membrane</keyword>
<dbReference type="PANTHER" id="PTHR19134">
    <property type="entry name" value="RECEPTOR-TYPE TYROSINE-PROTEIN PHOSPHATASE"/>
    <property type="match status" value="1"/>
</dbReference>
<dbReference type="InterPro" id="IPR050348">
    <property type="entry name" value="Protein-Tyr_Phosphatase"/>
</dbReference>
<reference evidence="9 10" key="2">
    <citation type="submission" date="2018-11" db="EMBL/GenBank/DDBJ databases">
        <authorList>
            <consortium name="Pathogen Informatics"/>
        </authorList>
    </citation>
    <scope>NUCLEOTIDE SEQUENCE [LARGE SCALE GENOMIC DNA]</scope>
</reference>
<reference evidence="11" key="1">
    <citation type="submission" date="2016-04" db="UniProtKB">
        <authorList>
            <consortium name="WormBaseParasite"/>
        </authorList>
    </citation>
    <scope>IDENTIFICATION</scope>
</reference>
<sequence>MILLQHLENLGPIRRYYLIISSSERAGVLSLADHIDWHSELLRVAPDGNEAETRVAAEFTQLAFDSTQLEVQVGSREEFTRIRRSLGRKVPPEVGLPSSKIFNDDPSQSHSEILLYDCKLSRDKHYKAILLACIYPDIQYSVPLHKRPSLGYTDGNQVMSKAATDPGDKGDEYEDSINPNYCSSSRWSVTFTPEESLIITRANGISDLAGSGGGGSTNGVINRTGPSFFTVILVTVIIGLALVALICIAVQCFFRRRPKQQRNSIGAKLPKTDNSLKVPLMPPSHHKSLVPGIDPVEMHSVEIQSGNDYITDSTSPGNSSHPPGAHASPTSQISKALDNAPPMQTLSAPGTPLRQTPQSMLGQLLPTQSPISLSHLAVHVANLKSFDNNGLYKEYEAIDSGSGFTWQHANMELNKAKNRYANVIAYDHSRVILSQLPGVPCSDYINANYLDGYRRPNAYIATQGPLPETFGDFWRMVWEQNSRVIVMMTKLEERSRLKCDQYWPSRGTEVYQICLENEAKSPLVDYTAFAVTLLDATDYAYYTIRTFSLRKMAPTSAAGEAASQNLHSSYTDGLESLQPLSESRQIKQFQFTAWPDCGAPEQPQPLLLFIRQVSQARNVMEQQQVQRGQDNGTPASARLGPTIVHCSAGVGRTGAFIAVDSQLDRIRAEDTVDIFGAVSRMRTQRNFMVQTEQQYAFLYEVMVEAVQVAGSEVTAHNLYNYVMKLRQMAPTSTLSMYLGDHATRGALKGNFPTGISALELEFQRVSINLQVPSQCTSALLPENRNKNRLDLVLPYEYNRVVLSTVRGVEGADYINASFVDGYWHERAYIATQAPLASTTKDFWRMVWEHNSPIIVMLGQVIENGREQCFQYWPSERSQRYEQFLVEPMVEYNMPSFVLREFRITDTQDGQSRTLRQFQFSDWPDNGTPISRASETLIELISQVHKTQVQFGQDGPITVHCSAGAGRTGIFVALSILLERMRCEGMVDLLLTTRLLRSQRSHMIEDESQYAFCYTALLEFLAAF</sequence>
<evidence type="ECO:0000256" key="5">
    <source>
        <dbReference type="SAM" id="MobiDB-lite"/>
    </source>
</evidence>
<dbReference type="OrthoDB" id="10253954at2759"/>
<feature type="domain" description="Tyrosine specific protein phosphatases" evidence="8">
    <location>
        <begin position="934"/>
        <end position="1010"/>
    </location>
</feature>
<feature type="domain" description="Tyrosine-protein phosphatase" evidence="7">
    <location>
        <begin position="391"/>
        <end position="705"/>
    </location>
</feature>
<dbReference type="InterPro" id="IPR000242">
    <property type="entry name" value="PTP_cat"/>
</dbReference>
<dbReference type="InterPro" id="IPR003595">
    <property type="entry name" value="Tyr_Pase_cat"/>
</dbReference>
<dbReference type="AlphaFoldDB" id="A0A158RDP8"/>
<feature type="region of interest" description="Disordered" evidence="5">
    <location>
        <begin position="261"/>
        <end position="284"/>
    </location>
</feature>
<dbReference type="PROSITE" id="PS50055">
    <property type="entry name" value="TYR_PHOSPHATASE_PTP"/>
    <property type="match status" value="2"/>
</dbReference>
<dbReference type="WBParaSite" id="TTAC_0000123101-mRNA-1">
    <property type="protein sequence ID" value="TTAC_0000123101-mRNA-1"/>
    <property type="gene ID" value="TTAC_0000123101"/>
</dbReference>
<feature type="region of interest" description="Disordered" evidence="5">
    <location>
        <begin position="307"/>
        <end position="358"/>
    </location>
</feature>
<dbReference type="STRING" id="6205.A0A158RDP8"/>
<keyword evidence="6" id="KW-0812">Transmembrane</keyword>
<evidence type="ECO:0000259" key="7">
    <source>
        <dbReference type="PROSITE" id="PS50055"/>
    </source>
</evidence>
<dbReference type="PROSITE" id="PS00383">
    <property type="entry name" value="TYR_PHOSPHATASE_1"/>
    <property type="match status" value="2"/>
</dbReference>
<dbReference type="SUPFAM" id="SSF52799">
    <property type="entry name" value="(Phosphotyrosine protein) phosphatases II"/>
    <property type="match status" value="2"/>
</dbReference>
<evidence type="ECO:0000313" key="10">
    <source>
        <dbReference type="Proteomes" id="UP000274429"/>
    </source>
</evidence>
<keyword evidence="2" id="KW-0378">Hydrolase</keyword>
<comment type="catalytic activity">
    <reaction evidence="4">
        <text>O-phospho-L-tyrosyl-[protein] + H2O = L-tyrosyl-[protein] + phosphate</text>
        <dbReference type="Rhea" id="RHEA:10684"/>
        <dbReference type="Rhea" id="RHEA-COMP:10136"/>
        <dbReference type="Rhea" id="RHEA-COMP:20101"/>
        <dbReference type="ChEBI" id="CHEBI:15377"/>
        <dbReference type="ChEBI" id="CHEBI:43474"/>
        <dbReference type="ChEBI" id="CHEBI:46858"/>
        <dbReference type="ChEBI" id="CHEBI:61978"/>
        <dbReference type="EC" id="3.1.3.48"/>
    </reaction>
</comment>
<dbReference type="PROSITE" id="PS50056">
    <property type="entry name" value="TYR_PHOSPHATASE_2"/>
    <property type="match status" value="2"/>
</dbReference>
<dbReference type="InterPro" id="IPR016130">
    <property type="entry name" value="Tyr_Pase_AS"/>
</dbReference>
<feature type="compositionally biased region" description="Polar residues" evidence="5">
    <location>
        <begin position="307"/>
        <end position="321"/>
    </location>
</feature>
<evidence type="ECO:0000256" key="6">
    <source>
        <dbReference type="SAM" id="Phobius"/>
    </source>
</evidence>
<dbReference type="EC" id="3.1.3.48" evidence="1"/>
<evidence type="ECO:0000256" key="2">
    <source>
        <dbReference type="ARBA" id="ARBA00022801"/>
    </source>
</evidence>
<keyword evidence="3" id="KW-0904">Protein phosphatase</keyword>
<dbReference type="Pfam" id="PF00102">
    <property type="entry name" value="Y_phosphatase"/>
    <property type="match status" value="2"/>
</dbReference>
<dbReference type="SMART" id="SM00194">
    <property type="entry name" value="PTPc"/>
    <property type="match status" value="2"/>
</dbReference>
<feature type="transmembrane region" description="Helical" evidence="6">
    <location>
        <begin position="228"/>
        <end position="254"/>
    </location>
</feature>
<dbReference type="PRINTS" id="PR00700">
    <property type="entry name" value="PRTYPHPHTASE"/>
</dbReference>
<evidence type="ECO:0000259" key="8">
    <source>
        <dbReference type="PROSITE" id="PS50056"/>
    </source>
</evidence>
<evidence type="ECO:0000313" key="11">
    <source>
        <dbReference type="WBParaSite" id="TTAC_0000123101-mRNA-1"/>
    </source>
</evidence>
<dbReference type="InterPro" id="IPR029021">
    <property type="entry name" value="Prot-tyrosine_phosphatase-like"/>
</dbReference>
<evidence type="ECO:0000256" key="1">
    <source>
        <dbReference type="ARBA" id="ARBA00013064"/>
    </source>
</evidence>
<dbReference type="InterPro" id="IPR000387">
    <property type="entry name" value="Tyr_Pase_dom"/>
</dbReference>
<accession>A0A158RDP8</accession>
<feature type="domain" description="Tyrosine specific protein phosphatases" evidence="8">
    <location>
        <begin position="607"/>
        <end position="696"/>
    </location>
</feature>
<dbReference type="FunFam" id="3.90.190.10:FF:000102">
    <property type="entry name" value="Receptor-type tyrosine-protein phosphatase"/>
    <property type="match status" value="1"/>
</dbReference>
<keyword evidence="10" id="KW-1185">Reference proteome</keyword>